<dbReference type="PANTHER" id="PTHR46332">
    <property type="entry name" value="ASPARTATE BETA-HYDROXYLASE DOMAIN-CONTAINING PROTEIN 2"/>
    <property type="match status" value="1"/>
</dbReference>
<dbReference type="InterPro" id="IPR007803">
    <property type="entry name" value="Asp/Arg/Pro-Hydrxlase"/>
</dbReference>
<protein>
    <submittedName>
        <fullName evidence="5">Aspartyl/asparaginyl beta-hydroxylase domain-containing protein</fullName>
    </submittedName>
</protein>
<evidence type="ECO:0000259" key="4">
    <source>
        <dbReference type="Pfam" id="PF05118"/>
    </source>
</evidence>
<dbReference type="EMBL" id="RYFG02000118">
    <property type="protein sequence ID" value="TRW90369.1"/>
    <property type="molecule type" value="Genomic_DNA"/>
</dbReference>
<dbReference type="Proteomes" id="UP000733744">
    <property type="component" value="Unassembled WGS sequence"/>
</dbReference>
<keyword evidence="3" id="KW-0560">Oxidoreductase</keyword>
<evidence type="ECO:0000256" key="1">
    <source>
        <dbReference type="ARBA" id="ARBA00007730"/>
    </source>
</evidence>
<dbReference type="InterPro" id="IPR051821">
    <property type="entry name" value="Asp/Asn_beta-hydroxylase"/>
</dbReference>
<name>A0ABY3C5T5_9GAMM</name>
<keyword evidence="6" id="KW-1185">Reference proteome</keyword>
<dbReference type="SUPFAM" id="SSF51197">
    <property type="entry name" value="Clavaminate synthase-like"/>
    <property type="match status" value="1"/>
</dbReference>
<keyword evidence="2" id="KW-0223">Dioxygenase</keyword>
<dbReference type="Pfam" id="PF05118">
    <property type="entry name" value="Asp_Arg_Hydrox"/>
    <property type="match status" value="1"/>
</dbReference>
<sequence length="307" mass="35476">MVPDDCGTREGQLQKDIVHIMRQGGYWDAIMDGDSSLDRVKVFLRTLAGEIPAIVNDMQRPNVLPIFPGLNYKPVHDKADYPWAAQLESAFSAIRDEIMSLSSDCDFLGYEGGLAQQNMWSVVPMYYMGTPIRDFQKHCPKTVEIVNTLSGHCFEYPWGDCLFSRQAAGSHLIAHCSIDAFRLRAHLGLDVPGDCTMRVKDNLLHWRNGEVFIFEDSFEHEVWNRSDKPRTVLIIDFWHPDLTDVEKQALMAGFRKYEMRAMMCKFRLGDHRERFEPLLLAQFKEEDQHLDVARYWPEADCLKMEHG</sequence>
<dbReference type="Gene3D" id="2.60.120.330">
    <property type="entry name" value="B-lactam Antibiotic, Isopenicillin N Synthase, Chain"/>
    <property type="match status" value="1"/>
</dbReference>
<dbReference type="PANTHER" id="PTHR46332:SF5">
    <property type="entry name" value="ASPARTATE BETA-HYDROXYLASE DOMAIN CONTAINING 2"/>
    <property type="match status" value="1"/>
</dbReference>
<organism evidence="5 6">
    <name type="scientific">Candidatus Methylobacter oryzae</name>
    <dbReference type="NCBI Taxonomy" id="2497749"/>
    <lineage>
        <taxon>Bacteria</taxon>
        <taxon>Pseudomonadati</taxon>
        <taxon>Pseudomonadota</taxon>
        <taxon>Gammaproteobacteria</taxon>
        <taxon>Methylococcales</taxon>
        <taxon>Methylococcaceae</taxon>
        <taxon>Methylobacter</taxon>
    </lineage>
</organism>
<reference evidence="5 6" key="1">
    <citation type="journal article" date="2019" name="Antonie Van Leeuwenhoek">
        <title>Description of 'Ca. Methylobacter oryzae' KRF1, a novel species from the environmentally important Methylobacter clade 2.</title>
        <authorList>
            <person name="Khatri K."/>
            <person name="Mohite J.A."/>
            <person name="Pandit P.S."/>
            <person name="Bahulikar R."/>
            <person name="Rahalkar M.C."/>
        </authorList>
    </citation>
    <scope>NUCLEOTIDE SEQUENCE [LARGE SCALE GENOMIC DNA]</scope>
    <source>
        <strain evidence="5 6">KRF1</strain>
    </source>
</reference>
<evidence type="ECO:0000313" key="5">
    <source>
        <dbReference type="EMBL" id="TRW90369.1"/>
    </source>
</evidence>
<evidence type="ECO:0000256" key="3">
    <source>
        <dbReference type="ARBA" id="ARBA00023002"/>
    </source>
</evidence>
<dbReference type="InterPro" id="IPR027443">
    <property type="entry name" value="IPNS-like_sf"/>
</dbReference>
<evidence type="ECO:0000256" key="2">
    <source>
        <dbReference type="ARBA" id="ARBA00022964"/>
    </source>
</evidence>
<dbReference type="RefSeq" id="WP_127027488.1">
    <property type="nucleotide sequence ID" value="NZ_RYFG02000118.1"/>
</dbReference>
<proteinExistence type="inferred from homology"/>
<comment type="caution">
    <text evidence="5">The sequence shown here is derived from an EMBL/GenBank/DDBJ whole genome shotgun (WGS) entry which is preliminary data.</text>
</comment>
<evidence type="ECO:0000313" key="6">
    <source>
        <dbReference type="Proteomes" id="UP000733744"/>
    </source>
</evidence>
<gene>
    <name evidence="5" type="ORF">EKO24_019265</name>
</gene>
<comment type="similarity">
    <text evidence="1">Belongs to the aspartyl/asparaginyl beta-hydroxylase family.</text>
</comment>
<accession>A0ABY3C5T5</accession>
<feature type="domain" description="Aspartyl/asparaginy/proline hydroxylase" evidence="4">
    <location>
        <begin position="89"/>
        <end position="240"/>
    </location>
</feature>